<dbReference type="AlphaFoldDB" id="A0AA88V7N2"/>
<name>A0AA88V7N2_9ASTE</name>
<dbReference type="Proteomes" id="UP001188597">
    <property type="component" value="Unassembled WGS sequence"/>
</dbReference>
<gene>
    <name evidence="1" type="ORF">RJ639_018901</name>
</gene>
<accession>A0AA88V7N2</accession>
<evidence type="ECO:0008006" key="3">
    <source>
        <dbReference type="Google" id="ProtNLM"/>
    </source>
</evidence>
<evidence type="ECO:0000313" key="2">
    <source>
        <dbReference type="Proteomes" id="UP001188597"/>
    </source>
</evidence>
<comment type="caution">
    <text evidence="1">The sequence shown here is derived from an EMBL/GenBank/DDBJ whole genome shotgun (WGS) entry which is preliminary data.</text>
</comment>
<dbReference type="PANTHER" id="PTHR45786:SF74">
    <property type="entry name" value="ATP-DEPENDENT DNA HELICASE"/>
    <property type="match status" value="1"/>
</dbReference>
<evidence type="ECO:0000313" key="1">
    <source>
        <dbReference type="EMBL" id="KAK3003566.1"/>
    </source>
</evidence>
<dbReference type="PANTHER" id="PTHR45786">
    <property type="entry name" value="DNA BINDING PROTEIN-LIKE"/>
    <property type="match status" value="1"/>
</dbReference>
<proteinExistence type="predicted"/>
<protein>
    <recommendedName>
        <fullName evidence="3">Helitron helicase-like domain-containing protein</fullName>
    </recommendedName>
</protein>
<keyword evidence="2" id="KW-1185">Reference proteome</keyword>
<reference evidence="1" key="1">
    <citation type="submission" date="2022-12" db="EMBL/GenBank/DDBJ databases">
        <title>Draft genome assemblies for two species of Escallonia (Escalloniales).</title>
        <authorList>
            <person name="Chanderbali A."/>
            <person name="Dervinis C."/>
            <person name="Anghel I."/>
            <person name="Soltis D."/>
            <person name="Soltis P."/>
            <person name="Zapata F."/>
        </authorList>
    </citation>
    <scope>NUCLEOTIDE SEQUENCE</scope>
    <source>
        <strain evidence="1">UCBG64.0493</strain>
        <tissue evidence="1">Leaf</tissue>
    </source>
</reference>
<sequence>MFAFTSIAGKIDSFIDDGKGPYVFRLSEQNHHIIGSLLPPEGKSPRFAQLYMYDSENVVANRMAAFSTIDGSRNLDSKIVEKLVRVFDTNNEIVKMFRLRLLECRASDGRLNNMPNADEVAGLIPGSDLSNPRDIIVDDRAVGLKRISTLHPSFMAMQYPVLFPYELFIQLNTSSKDSTCAYLDMAFSTRQMSYSS</sequence>
<dbReference type="EMBL" id="JAVXUP010002396">
    <property type="protein sequence ID" value="KAK3003566.1"/>
    <property type="molecule type" value="Genomic_DNA"/>
</dbReference>
<organism evidence="1 2">
    <name type="scientific">Escallonia herrerae</name>
    <dbReference type="NCBI Taxonomy" id="1293975"/>
    <lineage>
        <taxon>Eukaryota</taxon>
        <taxon>Viridiplantae</taxon>
        <taxon>Streptophyta</taxon>
        <taxon>Embryophyta</taxon>
        <taxon>Tracheophyta</taxon>
        <taxon>Spermatophyta</taxon>
        <taxon>Magnoliopsida</taxon>
        <taxon>eudicotyledons</taxon>
        <taxon>Gunneridae</taxon>
        <taxon>Pentapetalae</taxon>
        <taxon>asterids</taxon>
        <taxon>campanulids</taxon>
        <taxon>Escalloniales</taxon>
        <taxon>Escalloniaceae</taxon>
        <taxon>Escallonia</taxon>
    </lineage>
</organism>